<dbReference type="Proteomes" id="UP000285961">
    <property type="component" value="Unassembled WGS sequence"/>
</dbReference>
<dbReference type="InterPro" id="IPR003692">
    <property type="entry name" value="Hydantoinase_B"/>
</dbReference>
<sequence>MSMRPETDPILLDIIEGTIESAVSEMELAVERTARSVVLREQHDYRAAINDRAGRSVSRVSFAATIDCILEKYPIDQMEDGDVFLYNDPYLSHGGVGHLPDMCVIRPVVHQGDVIAFVQMFGHCEDVGGLTMGSMIPTATSIFQEGVMVPPIRLYRRGEINEEAYEIILRNSRMPESLRGDIDAEIAATRIGRNRLVELCQRYGKGVVLDLMEALLERCTRAIKGGVLPLIPNGEGEFEDFIEFDGVIPDKPYKIKVMLRKTEEEIVFDFNGTSEQAAGAINWPATDKYYARILSAIFKGLLPGLVINEGAVDVVRVVAPPAGTLLNPIFPAPTSNRTRAMLRLSSVISGVLAKVVRGMVPADSNLITTYGVHGRDTSGRPFFFREILGGGSGARPYADGNDAVDVVPESKNVPAEFAETMFPVLIKRLALYRDSGGPGKYRGGLGYEKDFVVYADGKLTLNADRTRFACWGLEGGKAGKCGGAIISPGTAEERIVFGNVDNVPIRKGDVIRIRTSGGGGWGDPLDRDPYLVASDVLRGLVSPESARNDYGVAADLSDGGFDETETERLRTEFRRRRPPLRLFDRGEHAEMLITKGIISVSNNPALSGGQDDCR</sequence>
<reference evidence="2 3" key="1">
    <citation type="journal article" date="2017" name="ISME J.">
        <title>Energy and carbon metabolisms in a deep terrestrial subsurface fluid microbial community.</title>
        <authorList>
            <person name="Momper L."/>
            <person name="Jungbluth S.P."/>
            <person name="Lee M.D."/>
            <person name="Amend J.P."/>
        </authorList>
    </citation>
    <scope>NUCLEOTIDE SEQUENCE [LARGE SCALE GENOMIC DNA]</scope>
    <source>
        <strain evidence="2">SURF_17</strain>
    </source>
</reference>
<dbReference type="EMBL" id="QZKI01000089">
    <property type="protein sequence ID" value="RJP68707.1"/>
    <property type="molecule type" value="Genomic_DNA"/>
</dbReference>
<proteinExistence type="predicted"/>
<comment type="caution">
    <text evidence="2">The sequence shown here is derived from an EMBL/GenBank/DDBJ whole genome shotgun (WGS) entry which is preliminary data.</text>
</comment>
<feature type="domain" description="Hydantoinase B/oxoprolinase" evidence="1">
    <location>
        <begin position="8"/>
        <end position="524"/>
    </location>
</feature>
<protein>
    <submittedName>
        <fullName evidence="2">Hydantoinase B/oxoprolinase family protein</fullName>
    </submittedName>
</protein>
<dbReference type="PANTHER" id="PTHR11365:SF23">
    <property type="entry name" value="HYPOTHETICAL 5-OXOPROLINASE (EUROFUNG)-RELATED"/>
    <property type="match status" value="1"/>
</dbReference>
<dbReference type="GO" id="GO:0005829">
    <property type="term" value="C:cytosol"/>
    <property type="evidence" value="ECO:0007669"/>
    <property type="project" value="TreeGrafter"/>
</dbReference>
<dbReference type="GO" id="GO:0006749">
    <property type="term" value="P:glutathione metabolic process"/>
    <property type="evidence" value="ECO:0007669"/>
    <property type="project" value="TreeGrafter"/>
</dbReference>
<dbReference type="AlphaFoldDB" id="A0A419EW16"/>
<evidence type="ECO:0000313" key="3">
    <source>
        <dbReference type="Proteomes" id="UP000285961"/>
    </source>
</evidence>
<evidence type="ECO:0000313" key="2">
    <source>
        <dbReference type="EMBL" id="RJP68707.1"/>
    </source>
</evidence>
<dbReference type="GO" id="GO:0017168">
    <property type="term" value="F:5-oxoprolinase (ATP-hydrolyzing) activity"/>
    <property type="evidence" value="ECO:0007669"/>
    <property type="project" value="TreeGrafter"/>
</dbReference>
<dbReference type="Pfam" id="PF02538">
    <property type="entry name" value="Hydantoinase_B"/>
    <property type="match status" value="1"/>
</dbReference>
<name>A0A419EW16_9BACT</name>
<organism evidence="2 3">
    <name type="scientific">Candidatus Abyssobacteria bacterium SURF_17</name>
    <dbReference type="NCBI Taxonomy" id="2093361"/>
    <lineage>
        <taxon>Bacteria</taxon>
        <taxon>Pseudomonadati</taxon>
        <taxon>Candidatus Hydrogenedentota</taxon>
        <taxon>Candidatus Abyssobacteria</taxon>
    </lineage>
</organism>
<gene>
    <name evidence="2" type="ORF">C4532_12080</name>
</gene>
<evidence type="ECO:0000259" key="1">
    <source>
        <dbReference type="Pfam" id="PF02538"/>
    </source>
</evidence>
<dbReference type="PANTHER" id="PTHR11365">
    <property type="entry name" value="5-OXOPROLINASE RELATED"/>
    <property type="match status" value="1"/>
</dbReference>
<accession>A0A419EW16</accession>
<dbReference type="InterPro" id="IPR045079">
    <property type="entry name" value="Oxoprolinase-like"/>
</dbReference>